<dbReference type="Proteomes" id="UP000242715">
    <property type="component" value="Unassembled WGS sequence"/>
</dbReference>
<sequence length="108" mass="12550">MQVKFNIEIAMGSSPKAVALKSATKLKATWLILDRKMKNDEEYFLKKLYCGISRIRSYDRIVRIRGPIDTPQQKRSYRSSDTYADSIPAHDFSTDLEFFTIDMFTNSK</sequence>
<keyword evidence="2" id="KW-1185">Reference proteome</keyword>
<proteinExistence type="predicted"/>
<dbReference type="OrthoDB" id="4062651at2759"/>
<gene>
    <name evidence="1" type="ORF">TSUD_251350</name>
</gene>
<evidence type="ECO:0000313" key="1">
    <source>
        <dbReference type="EMBL" id="GAU21651.1"/>
    </source>
</evidence>
<dbReference type="AlphaFoldDB" id="A0A2Z6LRF0"/>
<name>A0A2Z6LRF0_TRISU</name>
<evidence type="ECO:0000313" key="2">
    <source>
        <dbReference type="Proteomes" id="UP000242715"/>
    </source>
</evidence>
<organism evidence="1 2">
    <name type="scientific">Trifolium subterraneum</name>
    <name type="common">Subterranean clover</name>
    <dbReference type="NCBI Taxonomy" id="3900"/>
    <lineage>
        <taxon>Eukaryota</taxon>
        <taxon>Viridiplantae</taxon>
        <taxon>Streptophyta</taxon>
        <taxon>Embryophyta</taxon>
        <taxon>Tracheophyta</taxon>
        <taxon>Spermatophyta</taxon>
        <taxon>Magnoliopsida</taxon>
        <taxon>eudicotyledons</taxon>
        <taxon>Gunneridae</taxon>
        <taxon>Pentapetalae</taxon>
        <taxon>rosids</taxon>
        <taxon>fabids</taxon>
        <taxon>Fabales</taxon>
        <taxon>Fabaceae</taxon>
        <taxon>Papilionoideae</taxon>
        <taxon>50 kb inversion clade</taxon>
        <taxon>NPAAA clade</taxon>
        <taxon>Hologalegina</taxon>
        <taxon>IRL clade</taxon>
        <taxon>Trifolieae</taxon>
        <taxon>Trifolium</taxon>
    </lineage>
</organism>
<reference evidence="2" key="1">
    <citation type="journal article" date="2017" name="Front. Plant Sci.">
        <title>Climate Clever Clovers: New Paradigm to Reduce the Environmental Footprint of Ruminants by Breeding Low Methanogenic Forages Utilizing Haplotype Variation.</title>
        <authorList>
            <person name="Kaur P."/>
            <person name="Appels R."/>
            <person name="Bayer P.E."/>
            <person name="Keeble-Gagnere G."/>
            <person name="Wang J."/>
            <person name="Hirakawa H."/>
            <person name="Shirasawa K."/>
            <person name="Vercoe P."/>
            <person name="Stefanova K."/>
            <person name="Durmic Z."/>
            <person name="Nichols P."/>
            <person name="Revell C."/>
            <person name="Isobe S.N."/>
            <person name="Edwards D."/>
            <person name="Erskine W."/>
        </authorList>
    </citation>
    <scope>NUCLEOTIDE SEQUENCE [LARGE SCALE GENOMIC DNA]</scope>
    <source>
        <strain evidence="2">cv. Daliak</strain>
    </source>
</reference>
<dbReference type="EMBL" id="DF973234">
    <property type="protein sequence ID" value="GAU21651.1"/>
    <property type="molecule type" value="Genomic_DNA"/>
</dbReference>
<protein>
    <submittedName>
        <fullName evidence="1">Uncharacterized protein</fullName>
    </submittedName>
</protein>
<accession>A0A2Z6LRF0</accession>